<dbReference type="InterPro" id="IPR007730">
    <property type="entry name" value="SPOR-like_dom"/>
</dbReference>
<dbReference type="PROSITE" id="PS51724">
    <property type="entry name" value="SPOR"/>
    <property type="match status" value="1"/>
</dbReference>
<dbReference type="Gene3D" id="3.30.70.1070">
    <property type="entry name" value="Sporulation related repeat"/>
    <property type="match status" value="1"/>
</dbReference>
<sequence>MAAGATATGAAANGDFAIQVVASSDKAKAESIAAPLKADGYNVTVASAAVSGKTVYRVSVGGFADKAAAEAAQVKMKSRYKQNQNVQSSFVVSNK</sequence>
<dbReference type="AlphaFoldDB" id="A0A7L6AMV8"/>
<reference evidence="2" key="1">
    <citation type="submission" date="2020-06" db="EMBL/GenBank/DDBJ databases">
        <title>Analysis procedures for assessing recovery of high quality, complete, closed genomes from Nanopore long read metagenome sequencing.</title>
        <authorList>
            <person name="Bessarab I."/>
            <person name="Arumugam K."/>
            <person name="Haryono M."/>
            <person name="Liu X."/>
            <person name="Roy S."/>
            <person name="Zuniga-Montanez R.E."/>
            <person name="Qiu G."/>
            <person name="Drautz-Moses D.I."/>
            <person name="Law Y.Y."/>
            <person name="Wuertz S."/>
            <person name="Lauro F.M."/>
            <person name="Huson D.H."/>
            <person name="Williams R.B."/>
        </authorList>
    </citation>
    <scope>NUCLEOTIDE SEQUENCE [LARGE SCALE GENOMIC DNA]</scope>
    <source>
        <strain evidence="2">SSD2</strain>
    </source>
</reference>
<evidence type="ECO:0000259" key="1">
    <source>
        <dbReference type="PROSITE" id="PS51724"/>
    </source>
</evidence>
<dbReference type="Proteomes" id="UP000510621">
    <property type="component" value="Chromosome"/>
</dbReference>
<evidence type="ECO:0000313" key="2">
    <source>
        <dbReference type="EMBL" id="QLQ30441.1"/>
    </source>
</evidence>
<name>A0A7L6AMV8_9GAMM</name>
<protein>
    <submittedName>
        <fullName evidence="2">SPOR domain-containing protein</fullName>
    </submittedName>
</protein>
<dbReference type="GO" id="GO:0042834">
    <property type="term" value="F:peptidoglycan binding"/>
    <property type="evidence" value="ECO:0007669"/>
    <property type="project" value="InterPro"/>
</dbReference>
<dbReference type="InterPro" id="IPR036680">
    <property type="entry name" value="SPOR-like_sf"/>
</dbReference>
<feature type="domain" description="SPOR" evidence="1">
    <location>
        <begin position="10"/>
        <end position="93"/>
    </location>
</feature>
<dbReference type="KEGG" id="this:HZT40_01105"/>
<dbReference type="EMBL" id="CP059265">
    <property type="protein sequence ID" value="QLQ30441.1"/>
    <property type="molecule type" value="Genomic_DNA"/>
</dbReference>
<keyword evidence="3" id="KW-1185">Reference proteome</keyword>
<organism evidence="2 3">
    <name type="scientific">Candidatus Thiothrix singaporensis</name>
    <dbReference type="NCBI Taxonomy" id="2799669"/>
    <lineage>
        <taxon>Bacteria</taxon>
        <taxon>Pseudomonadati</taxon>
        <taxon>Pseudomonadota</taxon>
        <taxon>Gammaproteobacteria</taxon>
        <taxon>Thiotrichales</taxon>
        <taxon>Thiotrichaceae</taxon>
        <taxon>Thiothrix</taxon>
    </lineage>
</organism>
<gene>
    <name evidence="2" type="ORF">HZT40_01105</name>
</gene>
<evidence type="ECO:0000313" key="3">
    <source>
        <dbReference type="Proteomes" id="UP000510621"/>
    </source>
</evidence>
<proteinExistence type="predicted"/>
<dbReference type="SUPFAM" id="SSF110997">
    <property type="entry name" value="Sporulation related repeat"/>
    <property type="match status" value="1"/>
</dbReference>
<dbReference type="Pfam" id="PF05036">
    <property type="entry name" value="SPOR"/>
    <property type="match status" value="1"/>
</dbReference>
<accession>A0A7L6AMV8</accession>